<accession>A0AAD4E8Z6</accession>
<name>A0AAD4E8Z6_9AGAM</name>
<keyword evidence="2" id="KW-1185">Reference proteome</keyword>
<proteinExistence type="predicted"/>
<evidence type="ECO:0000313" key="1">
    <source>
        <dbReference type="EMBL" id="KAG1901884.1"/>
    </source>
</evidence>
<sequence>MSDTSRLCTVELLQSWRGGEGPQQHCPLRWAIYVETSPGIRNIYQIIGNSDNYAIGVGRDQPLKRDLYDRLSIGTVTLEELGEMEGILETVEIVRNVPSWNNNDWIISALGTLSQSKLSGIMPKTRLARNRTCDGSCGWQSCRCSGHSH</sequence>
<dbReference type="AlphaFoldDB" id="A0AAD4E8Z6"/>
<evidence type="ECO:0000313" key="2">
    <source>
        <dbReference type="Proteomes" id="UP001195769"/>
    </source>
</evidence>
<dbReference type="RefSeq" id="XP_041227459.1">
    <property type="nucleotide sequence ID" value="XM_041361396.1"/>
</dbReference>
<comment type="caution">
    <text evidence="1">The sequence shown here is derived from an EMBL/GenBank/DDBJ whole genome shotgun (WGS) entry which is preliminary data.</text>
</comment>
<dbReference type="Proteomes" id="UP001195769">
    <property type="component" value="Unassembled WGS sequence"/>
</dbReference>
<organism evidence="1 2">
    <name type="scientific">Suillus fuscotomentosus</name>
    <dbReference type="NCBI Taxonomy" id="1912939"/>
    <lineage>
        <taxon>Eukaryota</taxon>
        <taxon>Fungi</taxon>
        <taxon>Dikarya</taxon>
        <taxon>Basidiomycota</taxon>
        <taxon>Agaricomycotina</taxon>
        <taxon>Agaricomycetes</taxon>
        <taxon>Agaricomycetidae</taxon>
        <taxon>Boletales</taxon>
        <taxon>Suillineae</taxon>
        <taxon>Suillaceae</taxon>
        <taxon>Suillus</taxon>
    </lineage>
</organism>
<reference evidence="1" key="1">
    <citation type="journal article" date="2020" name="New Phytol.">
        <title>Comparative genomics reveals dynamic genome evolution in host specialist ectomycorrhizal fungi.</title>
        <authorList>
            <person name="Lofgren L.A."/>
            <person name="Nguyen N.H."/>
            <person name="Vilgalys R."/>
            <person name="Ruytinx J."/>
            <person name="Liao H.L."/>
            <person name="Branco S."/>
            <person name="Kuo A."/>
            <person name="LaButti K."/>
            <person name="Lipzen A."/>
            <person name="Andreopoulos W."/>
            <person name="Pangilinan J."/>
            <person name="Riley R."/>
            <person name="Hundley H."/>
            <person name="Na H."/>
            <person name="Barry K."/>
            <person name="Grigoriev I.V."/>
            <person name="Stajich J.E."/>
            <person name="Kennedy P.G."/>
        </authorList>
    </citation>
    <scope>NUCLEOTIDE SEQUENCE</scope>
    <source>
        <strain evidence="1">FC203</strain>
    </source>
</reference>
<dbReference type="EMBL" id="JABBWK010000019">
    <property type="protein sequence ID" value="KAG1901884.1"/>
    <property type="molecule type" value="Genomic_DNA"/>
</dbReference>
<dbReference type="GeneID" id="64655694"/>
<gene>
    <name evidence="1" type="ORF">F5891DRAFT_1025964</name>
</gene>
<protein>
    <submittedName>
        <fullName evidence="1">Uncharacterized protein</fullName>
    </submittedName>
</protein>